<name>K1PY05_MAGGI</name>
<feature type="region of interest" description="Disordered" evidence="1">
    <location>
        <begin position="127"/>
        <end position="150"/>
    </location>
</feature>
<dbReference type="InParanoid" id="K1PY05"/>
<sequence length="150" mass="17389">MDRRELRNYVDMPHYHPEKNVVNGIDLYKNGRHIHEIRHEFEKNQPLRIRTYSTGSQEEVSTPVGSPSTPSGRELRNYVDMPHFHPEKNVVNGIDLYKNGRHIHEIRHEFEKSQPLRIRTYSTGSQVEVSTPVGSPSTPSGSISSIFRWT</sequence>
<dbReference type="AlphaFoldDB" id="K1PY05"/>
<feature type="region of interest" description="Disordered" evidence="1">
    <location>
        <begin position="53"/>
        <end position="77"/>
    </location>
</feature>
<accession>K1PY05</accession>
<proteinExistence type="predicted"/>
<dbReference type="EMBL" id="JH816431">
    <property type="protein sequence ID" value="EKC29077.1"/>
    <property type="molecule type" value="Genomic_DNA"/>
</dbReference>
<evidence type="ECO:0000256" key="1">
    <source>
        <dbReference type="SAM" id="MobiDB-lite"/>
    </source>
</evidence>
<feature type="compositionally biased region" description="Low complexity" evidence="1">
    <location>
        <begin position="129"/>
        <end position="150"/>
    </location>
</feature>
<dbReference type="HOGENOM" id="CLU_1742326_0_0_1"/>
<gene>
    <name evidence="2" type="ORF">CGI_10016248</name>
</gene>
<protein>
    <submittedName>
        <fullName evidence="2">Uncharacterized protein</fullName>
    </submittedName>
</protein>
<feature type="compositionally biased region" description="Low complexity" evidence="1">
    <location>
        <begin position="60"/>
        <end position="72"/>
    </location>
</feature>
<evidence type="ECO:0000313" key="2">
    <source>
        <dbReference type="EMBL" id="EKC29077.1"/>
    </source>
</evidence>
<reference evidence="2" key="1">
    <citation type="journal article" date="2012" name="Nature">
        <title>The oyster genome reveals stress adaptation and complexity of shell formation.</title>
        <authorList>
            <person name="Zhang G."/>
            <person name="Fang X."/>
            <person name="Guo X."/>
            <person name="Li L."/>
            <person name="Luo R."/>
            <person name="Xu F."/>
            <person name="Yang P."/>
            <person name="Zhang L."/>
            <person name="Wang X."/>
            <person name="Qi H."/>
            <person name="Xiong Z."/>
            <person name="Que H."/>
            <person name="Xie Y."/>
            <person name="Holland P.W."/>
            <person name="Paps J."/>
            <person name="Zhu Y."/>
            <person name="Wu F."/>
            <person name="Chen Y."/>
            <person name="Wang J."/>
            <person name="Peng C."/>
            <person name="Meng J."/>
            <person name="Yang L."/>
            <person name="Liu J."/>
            <person name="Wen B."/>
            <person name="Zhang N."/>
            <person name="Huang Z."/>
            <person name="Zhu Q."/>
            <person name="Feng Y."/>
            <person name="Mount A."/>
            <person name="Hedgecock D."/>
            <person name="Xu Z."/>
            <person name="Liu Y."/>
            <person name="Domazet-Loso T."/>
            <person name="Du Y."/>
            <person name="Sun X."/>
            <person name="Zhang S."/>
            <person name="Liu B."/>
            <person name="Cheng P."/>
            <person name="Jiang X."/>
            <person name="Li J."/>
            <person name="Fan D."/>
            <person name="Wang W."/>
            <person name="Fu W."/>
            <person name="Wang T."/>
            <person name="Wang B."/>
            <person name="Zhang J."/>
            <person name="Peng Z."/>
            <person name="Li Y."/>
            <person name="Li N."/>
            <person name="Wang J."/>
            <person name="Chen M."/>
            <person name="He Y."/>
            <person name="Tan F."/>
            <person name="Song X."/>
            <person name="Zheng Q."/>
            <person name="Huang R."/>
            <person name="Yang H."/>
            <person name="Du X."/>
            <person name="Chen L."/>
            <person name="Yang M."/>
            <person name="Gaffney P.M."/>
            <person name="Wang S."/>
            <person name="Luo L."/>
            <person name="She Z."/>
            <person name="Ming Y."/>
            <person name="Huang W."/>
            <person name="Zhang S."/>
            <person name="Huang B."/>
            <person name="Zhang Y."/>
            <person name="Qu T."/>
            <person name="Ni P."/>
            <person name="Miao G."/>
            <person name="Wang J."/>
            <person name="Wang Q."/>
            <person name="Steinberg C.E."/>
            <person name="Wang H."/>
            <person name="Li N."/>
            <person name="Qian L."/>
            <person name="Zhang G."/>
            <person name="Li Y."/>
            <person name="Yang H."/>
            <person name="Liu X."/>
            <person name="Wang J."/>
            <person name="Yin Y."/>
            <person name="Wang J."/>
        </authorList>
    </citation>
    <scope>NUCLEOTIDE SEQUENCE [LARGE SCALE GENOMIC DNA]</scope>
    <source>
        <strain evidence="2">05x7-T-G4-1.051#20</strain>
    </source>
</reference>
<organism evidence="2">
    <name type="scientific">Magallana gigas</name>
    <name type="common">Pacific oyster</name>
    <name type="synonym">Crassostrea gigas</name>
    <dbReference type="NCBI Taxonomy" id="29159"/>
    <lineage>
        <taxon>Eukaryota</taxon>
        <taxon>Metazoa</taxon>
        <taxon>Spiralia</taxon>
        <taxon>Lophotrochozoa</taxon>
        <taxon>Mollusca</taxon>
        <taxon>Bivalvia</taxon>
        <taxon>Autobranchia</taxon>
        <taxon>Pteriomorphia</taxon>
        <taxon>Ostreida</taxon>
        <taxon>Ostreoidea</taxon>
        <taxon>Ostreidae</taxon>
        <taxon>Magallana</taxon>
    </lineage>
</organism>